<dbReference type="RefSeq" id="XP_016604566.1">
    <property type="nucleotide sequence ID" value="XM_016756269.1"/>
</dbReference>
<dbReference type="Gene3D" id="3.40.50.1000">
    <property type="entry name" value="HAD superfamily/HAD-like"/>
    <property type="match status" value="2"/>
</dbReference>
<dbReference type="Gene3D" id="1.20.1110.10">
    <property type="entry name" value="Calcium-transporting ATPase, transmembrane domain"/>
    <property type="match status" value="1"/>
</dbReference>
<dbReference type="OMA" id="SETIACE"/>
<evidence type="ECO:0000313" key="18">
    <source>
        <dbReference type="Proteomes" id="UP000053201"/>
    </source>
</evidence>
<feature type="region of interest" description="Disordered" evidence="14">
    <location>
        <begin position="773"/>
        <end position="813"/>
    </location>
</feature>
<evidence type="ECO:0000259" key="16">
    <source>
        <dbReference type="Pfam" id="PF12409"/>
    </source>
</evidence>
<keyword evidence="4 13" id="KW-0812">Transmembrane</keyword>
<dbReference type="OrthoDB" id="48943at2759"/>
<name>A0A0L0H6I5_SPIPD</name>
<evidence type="ECO:0000259" key="15">
    <source>
        <dbReference type="Pfam" id="PF00122"/>
    </source>
</evidence>
<evidence type="ECO:0000256" key="12">
    <source>
        <dbReference type="ARBA" id="ARBA00049360"/>
    </source>
</evidence>
<comment type="similarity">
    <text evidence="2 13">Belongs to the cation transport ATPase (P-type) (TC 3.A.3) family. Type V subfamily.</text>
</comment>
<evidence type="ECO:0000256" key="11">
    <source>
        <dbReference type="ARBA" id="ARBA00023136"/>
    </source>
</evidence>
<protein>
    <recommendedName>
        <fullName evidence="13">Cation-transporting ATPase</fullName>
        <ecNumber evidence="13">7.2.2.-</ecNumber>
    </recommendedName>
</protein>
<feature type="transmembrane region" description="Helical" evidence="13">
    <location>
        <begin position="1121"/>
        <end position="1143"/>
    </location>
</feature>
<keyword evidence="10 13" id="KW-1133">Transmembrane helix</keyword>
<dbReference type="EC" id="7.2.2.-" evidence="13"/>
<dbReference type="PANTHER" id="PTHR45630:SF8">
    <property type="entry name" value="CATION-TRANSPORTING ATPASE"/>
    <property type="match status" value="1"/>
</dbReference>
<dbReference type="Proteomes" id="UP000053201">
    <property type="component" value="Unassembled WGS sequence"/>
</dbReference>
<dbReference type="InterPro" id="IPR008250">
    <property type="entry name" value="ATPase_P-typ_transduc_dom_A_sf"/>
</dbReference>
<dbReference type="SFLD" id="SFLDS00003">
    <property type="entry name" value="Haloacid_Dehalogenase"/>
    <property type="match status" value="1"/>
</dbReference>
<dbReference type="FunFam" id="1.20.1110.10:FF:000023">
    <property type="entry name" value="Cation-transporting ATPase"/>
    <property type="match status" value="1"/>
</dbReference>
<evidence type="ECO:0000256" key="5">
    <source>
        <dbReference type="ARBA" id="ARBA00022723"/>
    </source>
</evidence>
<evidence type="ECO:0000256" key="8">
    <source>
        <dbReference type="ARBA" id="ARBA00022842"/>
    </source>
</evidence>
<evidence type="ECO:0000313" key="17">
    <source>
        <dbReference type="EMBL" id="KNC96526.1"/>
    </source>
</evidence>
<feature type="transmembrane region" description="Helical" evidence="13">
    <location>
        <begin position="224"/>
        <end position="241"/>
    </location>
</feature>
<comment type="catalytic activity">
    <reaction evidence="12 13">
        <text>ATP + H2O = ADP + phosphate + H(+)</text>
        <dbReference type="Rhea" id="RHEA:13065"/>
        <dbReference type="ChEBI" id="CHEBI:15377"/>
        <dbReference type="ChEBI" id="CHEBI:15378"/>
        <dbReference type="ChEBI" id="CHEBI:30616"/>
        <dbReference type="ChEBI" id="CHEBI:43474"/>
        <dbReference type="ChEBI" id="CHEBI:456216"/>
    </reaction>
</comment>
<evidence type="ECO:0000256" key="3">
    <source>
        <dbReference type="ARBA" id="ARBA00022553"/>
    </source>
</evidence>
<dbReference type="Gene3D" id="2.70.150.10">
    <property type="entry name" value="Calcium-transporting ATPase, cytoplasmic transduction domain A"/>
    <property type="match status" value="1"/>
</dbReference>
<dbReference type="InterPro" id="IPR018303">
    <property type="entry name" value="ATPase_P-typ_P_site"/>
</dbReference>
<feature type="transmembrane region" description="Helical" evidence="13">
    <location>
        <begin position="978"/>
        <end position="997"/>
    </location>
</feature>
<dbReference type="GO" id="GO:0140358">
    <property type="term" value="F:P-type transmembrane transporter activity"/>
    <property type="evidence" value="ECO:0007669"/>
    <property type="project" value="InterPro"/>
</dbReference>
<evidence type="ECO:0000256" key="14">
    <source>
        <dbReference type="SAM" id="MobiDB-lite"/>
    </source>
</evidence>
<dbReference type="Pfam" id="PF00122">
    <property type="entry name" value="E1-E2_ATPase"/>
    <property type="match status" value="1"/>
</dbReference>
<dbReference type="SUPFAM" id="SSF56784">
    <property type="entry name" value="HAD-like"/>
    <property type="match status" value="1"/>
</dbReference>
<dbReference type="PRINTS" id="PR00119">
    <property type="entry name" value="CATATPASE"/>
</dbReference>
<dbReference type="InterPro" id="IPR047819">
    <property type="entry name" value="P5A-ATPase_N"/>
</dbReference>
<dbReference type="VEuPathDB" id="FungiDB:SPPG_08114"/>
<accession>A0A0L0H6I5</accession>
<keyword evidence="7 13" id="KW-0067">ATP-binding</keyword>
<feature type="transmembrane region" description="Helical" evidence="13">
    <location>
        <begin position="947"/>
        <end position="966"/>
    </location>
</feature>
<dbReference type="GO" id="GO:0046872">
    <property type="term" value="F:metal ion binding"/>
    <property type="evidence" value="ECO:0007669"/>
    <property type="project" value="UniProtKB-UniRule"/>
</dbReference>
<proteinExistence type="inferred from homology"/>
<dbReference type="InterPro" id="IPR023298">
    <property type="entry name" value="ATPase_P-typ_TM_dom_sf"/>
</dbReference>
<dbReference type="GO" id="GO:0005524">
    <property type="term" value="F:ATP binding"/>
    <property type="evidence" value="ECO:0007669"/>
    <property type="project" value="UniProtKB-UniRule"/>
</dbReference>
<dbReference type="InterPro" id="IPR006544">
    <property type="entry name" value="P-type_TPase_V"/>
</dbReference>
<keyword evidence="18" id="KW-1185">Reference proteome</keyword>
<feature type="domain" description="P-type ATPase A" evidence="15">
    <location>
        <begin position="258"/>
        <end position="391"/>
    </location>
</feature>
<dbReference type="GeneID" id="27691291"/>
<dbReference type="GO" id="GO:0019829">
    <property type="term" value="F:ATPase-coupled monoatomic cation transmembrane transporter activity"/>
    <property type="evidence" value="ECO:0007669"/>
    <property type="project" value="UniProtKB-UniRule"/>
</dbReference>
<dbReference type="InterPro" id="IPR023214">
    <property type="entry name" value="HAD_sf"/>
</dbReference>
<evidence type="ECO:0000256" key="6">
    <source>
        <dbReference type="ARBA" id="ARBA00022741"/>
    </source>
</evidence>
<dbReference type="InterPro" id="IPR001757">
    <property type="entry name" value="P_typ_ATPase"/>
</dbReference>
<dbReference type="InterPro" id="IPR059000">
    <property type="entry name" value="ATPase_P-type_domA"/>
</dbReference>
<feature type="transmembrane region" description="Helical" evidence="13">
    <location>
        <begin position="1090"/>
        <end position="1109"/>
    </location>
</feature>
<evidence type="ECO:0000256" key="9">
    <source>
        <dbReference type="ARBA" id="ARBA00022967"/>
    </source>
</evidence>
<dbReference type="InParanoid" id="A0A0L0H6I5"/>
<dbReference type="SUPFAM" id="SSF81665">
    <property type="entry name" value="Calcium ATPase, transmembrane domain M"/>
    <property type="match status" value="1"/>
</dbReference>
<feature type="transmembrane region" description="Helical" evidence="13">
    <location>
        <begin position="201"/>
        <end position="218"/>
    </location>
</feature>
<comment type="subcellular location">
    <subcellularLocation>
        <location evidence="1 13">Membrane</location>
        <topology evidence="1 13">Multi-pass membrane protein</topology>
    </subcellularLocation>
</comment>
<dbReference type="PANTHER" id="PTHR45630">
    <property type="entry name" value="CATION-TRANSPORTING ATPASE-RELATED"/>
    <property type="match status" value="1"/>
</dbReference>
<dbReference type="SFLD" id="SFLDG00002">
    <property type="entry name" value="C1.7:_P-type_atpase_like"/>
    <property type="match status" value="1"/>
</dbReference>
<evidence type="ECO:0000256" key="2">
    <source>
        <dbReference type="ARBA" id="ARBA00006000"/>
    </source>
</evidence>
<feature type="transmembrane region" description="Helical" evidence="13">
    <location>
        <begin position="409"/>
        <end position="429"/>
    </location>
</feature>
<keyword evidence="6 13" id="KW-0547">Nucleotide-binding</keyword>
<gene>
    <name evidence="17" type="ORF">SPPG_08114</name>
</gene>
<feature type="transmembrane region" description="Helical" evidence="13">
    <location>
        <begin position="1009"/>
        <end position="1034"/>
    </location>
</feature>
<dbReference type="Pfam" id="PF12409">
    <property type="entry name" value="P5-ATPase"/>
    <property type="match status" value="1"/>
</dbReference>
<organism evidence="17 18">
    <name type="scientific">Spizellomyces punctatus (strain DAOM BR117)</name>
    <dbReference type="NCBI Taxonomy" id="645134"/>
    <lineage>
        <taxon>Eukaryota</taxon>
        <taxon>Fungi</taxon>
        <taxon>Fungi incertae sedis</taxon>
        <taxon>Chytridiomycota</taxon>
        <taxon>Chytridiomycota incertae sedis</taxon>
        <taxon>Chytridiomycetes</taxon>
        <taxon>Spizellomycetales</taxon>
        <taxon>Spizellomycetaceae</taxon>
        <taxon>Spizellomyces</taxon>
    </lineage>
</organism>
<keyword evidence="11 13" id="KW-0472">Membrane</keyword>
<dbReference type="InterPro" id="IPR044492">
    <property type="entry name" value="P_typ_ATPase_HD_dom"/>
</dbReference>
<dbReference type="NCBIfam" id="TIGR01494">
    <property type="entry name" value="ATPase_P-type"/>
    <property type="match status" value="1"/>
</dbReference>
<dbReference type="InterPro" id="IPR023299">
    <property type="entry name" value="ATPase_P-typ_cyto_dom_N"/>
</dbReference>
<dbReference type="PROSITE" id="PS00154">
    <property type="entry name" value="ATPASE_E1_E2"/>
    <property type="match status" value="1"/>
</dbReference>
<dbReference type="SFLD" id="SFLDF00027">
    <property type="entry name" value="p-type_atpase"/>
    <property type="match status" value="1"/>
</dbReference>
<keyword evidence="9 13" id="KW-1278">Translocase</keyword>
<evidence type="ECO:0000256" key="10">
    <source>
        <dbReference type="ARBA" id="ARBA00022989"/>
    </source>
</evidence>
<dbReference type="NCBIfam" id="TIGR01657">
    <property type="entry name" value="P-ATPase-V"/>
    <property type="match status" value="1"/>
</dbReference>
<feature type="transmembrane region" description="Helical" evidence="13">
    <location>
        <begin position="48"/>
        <end position="70"/>
    </location>
</feature>
<dbReference type="GO" id="GO:0006874">
    <property type="term" value="P:intracellular calcium ion homeostasis"/>
    <property type="evidence" value="ECO:0007669"/>
    <property type="project" value="TreeGrafter"/>
</dbReference>
<keyword evidence="5 13" id="KW-0479">Metal-binding</keyword>
<sequence length="1299" mass="145493">MQSLFSSRKERKREQQLRLAPAAASEDASHLPPEYLSIFALSKSSPGLFLYVALSILSCGILALVGRWYPEVRVRLMRKRAQSFREAEFVIVKGRNGRWTEIEVRRDMGLQMFQSSGTDDKSVVEERAMIWFEYRKQRYIYREAFSSFQRHNPRLRKSCMEIHQLRGGLSEEEASVCLNQNGPNHIDIDDLPIINMLLDKIIHPFYLFQVLSVIVWMLEAYYTYALLILIMSCSSIAWELYSAKQNEKNLRNLVKVEHICRVIRDGRTVEVPAAQLVVGDAVILENIRGAPVVADMALVQGECVADESTLTGESIPVVKTQLPFVDAPGKVYSPDRHKSNTLFAGSVIVEVKVKCDVMTATSPRNLFGEEEPQSAIAIVTSTGFASTKGELFRSILFPDQIEFKFYRDAYKFLAILGMVAVAAFINRLIYGLRNRLPSHAIVLSCLDLITIAVPPALPLILTVGIGFSLDRLKRQSIFCIDPERINLAGRVNIMAFDKTGTLTESSLRWVGIEAANDGMFVGFSNNTGGESRMERVLATCHGINNVHERLVGHPVDVEMFRKTGWSLDQREQSTYINGQPVPLAAVIVPPEADKSTYHILRRFEFDAHLQKSSIVAIAADGASLFSCTKGSPEAIRNICRQESIPMNFHAVYRRYAAQGYYIIACATKELTGILSDEPTPSEIANLRREQVERDVMFAGFLLLQNQVKEESVPTIAMLRKAHIRSIIITGDNALTAIHVARQLDLCHKVLLIDVHEDNVVFTQVQDEPDIETMSLHSATPRRHVSTGSLSSRQRPEEFAQAASAPDATDDERSHPIEDLTRHLTHVMDQVDIAVTGAALDAIIGRYEATFANWLAGRARIFSRTKPSQKTWIVERLKRQGNYVGMCGDGTNDCGALKAAHVGLALSDAEASIVSPFTSARKSVSDVEKLFREGRCALETSFTAFKYMIMYPIIQVFLVATLYQLGTDMSNNQFLFDDLAIVLALSLLMLYTGPALHLERDRPTDDLFSPIILVSIGGQFLINVAFFIACVAMLLKSQWFCSVSKAAEGLDETFRPINSTSTNFTWACYPIDPVADIHDSTISKSYENTVLWLYTHFQFAICALAFSITRTYRRPFWTNTPYATYLLLLFCILTGMLLSLGRAGSGYEFMARLFDLRTGVPDDFRFAVWCIAMANLGCALIFEAVVVNGFVRKWVARQEDLKKQAKDLKRERSVGIGVVEDTGILDVQTGRWGGAGGSFGRIMSFGWWGTIPEEDRISHEFEMSQVERHNPVEDFYDAEDENVFVGGDSEESLRLVGALR</sequence>
<evidence type="ECO:0000256" key="13">
    <source>
        <dbReference type="RuleBase" id="RU362082"/>
    </source>
</evidence>
<keyword evidence="3" id="KW-0597">Phosphoprotein</keyword>
<feature type="transmembrane region" description="Helical" evidence="13">
    <location>
        <begin position="1163"/>
        <end position="1190"/>
    </location>
</feature>
<evidence type="ECO:0000256" key="7">
    <source>
        <dbReference type="ARBA" id="ARBA00022840"/>
    </source>
</evidence>
<dbReference type="GO" id="GO:0016020">
    <property type="term" value="C:membrane"/>
    <property type="evidence" value="ECO:0007669"/>
    <property type="project" value="UniProtKB-SubCell"/>
</dbReference>
<keyword evidence="8 13" id="KW-0460">Magnesium</keyword>
<dbReference type="SUPFAM" id="SSF81653">
    <property type="entry name" value="Calcium ATPase, transduction domain A"/>
    <property type="match status" value="1"/>
</dbReference>
<dbReference type="GO" id="GO:0016887">
    <property type="term" value="F:ATP hydrolysis activity"/>
    <property type="evidence" value="ECO:0007669"/>
    <property type="project" value="InterPro"/>
</dbReference>
<evidence type="ECO:0000256" key="1">
    <source>
        <dbReference type="ARBA" id="ARBA00004141"/>
    </source>
</evidence>
<dbReference type="InterPro" id="IPR036412">
    <property type="entry name" value="HAD-like_sf"/>
</dbReference>
<dbReference type="SUPFAM" id="SSF81660">
    <property type="entry name" value="Metal cation-transporting ATPase, ATP-binding domain N"/>
    <property type="match status" value="1"/>
</dbReference>
<feature type="region of interest" description="Disordered" evidence="14">
    <location>
        <begin position="1"/>
        <end position="25"/>
    </location>
</feature>
<evidence type="ECO:0000256" key="4">
    <source>
        <dbReference type="ARBA" id="ARBA00022692"/>
    </source>
</evidence>
<dbReference type="STRING" id="645134.A0A0L0H6I5"/>
<dbReference type="Gene3D" id="3.40.1110.10">
    <property type="entry name" value="Calcium-transporting ATPase, cytoplasmic domain N"/>
    <property type="match status" value="1"/>
</dbReference>
<reference evidence="17 18" key="1">
    <citation type="submission" date="2009-08" db="EMBL/GenBank/DDBJ databases">
        <title>The Genome Sequence of Spizellomyces punctatus strain DAOM BR117.</title>
        <authorList>
            <consortium name="The Broad Institute Genome Sequencing Platform"/>
            <person name="Russ C."/>
            <person name="Cuomo C."/>
            <person name="Shea T."/>
            <person name="Young S.K."/>
            <person name="Zeng Q."/>
            <person name="Koehrsen M."/>
            <person name="Haas B."/>
            <person name="Borodovsky M."/>
            <person name="Guigo R."/>
            <person name="Alvarado L."/>
            <person name="Berlin A."/>
            <person name="Bochicchio J."/>
            <person name="Borenstein D."/>
            <person name="Chapman S."/>
            <person name="Chen Z."/>
            <person name="Engels R."/>
            <person name="Freedman E."/>
            <person name="Gellesch M."/>
            <person name="Goldberg J."/>
            <person name="Griggs A."/>
            <person name="Gujja S."/>
            <person name="Heiman D."/>
            <person name="Hepburn T."/>
            <person name="Howarth C."/>
            <person name="Jen D."/>
            <person name="Larson L."/>
            <person name="Lewis B."/>
            <person name="Mehta T."/>
            <person name="Park D."/>
            <person name="Pearson M."/>
            <person name="Roberts A."/>
            <person name="Saif S."/>
            <person name="Shenoy N."/>
            <person name="Sisk P."/>
            <person name="Stolte C."/>
            <person name="Sykes S."/>
            <person name="Thomson T."/>
            <person name="Walk T."/>
            <person name="White J."/>
            <person name="Yandava C."/>
            <person name="Burger G."/>
            <person name="Gray M.W."/>
            <person name="Holland P.W.H."/>
            <person name="King N."/>
            <person name="Lang F.B.F."/>
            <person name="Roger A.J."/>
            <person name="Ruiz-Trillo I."/>
            <person name="Lander E."/>
            <person name="Nusbaum C."/>
        </authorList>
    </citation>
    <scope>NUCLEOTIDE SEQUENCE [LARGE SCALE GENOMIC DNA]</scope>
    <source>
        <strain evidence="17 18">DAOM BR117</strain>
    </source>
</reference>
<dbReference type="EMBL" id="KQ257468">
    <property type="protein sequence ID" value="KNC96526.1"/>
    <property type="molecule type" value="Genomic_DNA"/>
</dbReference>
<dbReference type="eggNOG" id="KOG0208">
    <property type="taxonomic scope" value="Eukaryota"/>
</dbReference>
<feature type="transmembrane region" description="Helical" evidence="13">
    <location>
        <begin position="441"/>
        <end position="467"/>
    </location>
</feature>
<feature type="domain" description="P5B-type ATPase N-terminal" evidence="16">
    <location>
        <begin position="35"/>
        <end position="141"/>
    </location>
</feature>